<keyword evidence="2" id="KW-1003">Cell membrane</keyword>
<evidence type="ECO:0000256" key="11">
    <source>
        <dbReference type="SAM" id="MobiDB-lite"/>
    </source>
</evidence>
<evidence type="ECO:0000256" key="4">
    <source>
        <dbReference type="ARBA" id="ARBA00022692"/>
    </source>
</evidence>
<dbReference type="Pfam" id="PF01435">
    <property type="entry name" value="Peptidase_M48"/>
    <property type="match status" value="1"/>
</dbReference>
<evidence type="ECO:0000256" key="1">
    <source>
        <dbReference type="ARBA" id="ARBA00001947"/>
    </source>
</evidence>
<dbReference type="PATRIC" id="fig|267850.7.peg.129"/>
<dbReference type="EMBL" id="JMSZ01000001">
    <property type="protein sequence ID" value="KDE41449.1"/>
    <property type="molecule type" value="Genomic_DNA"/>
</dbReference>
<dbReference type="CDD" id="cd07340">
    <property type="entry name" value="M48B_Htpx_like"/>
    <property type="match status" value="1"/>
</dbReference>
<dbReference type="Proteomes" id="UP000027318">
    <property type="component" value="Unassembled WGS sequence"/>
</dbReference>
<dbReference type="InterPro" id="IPR050083">
    <property type="entry name" value="HtpX_protease"/>
</dbReference>
<evidence type="ECO:0000256" key="5">
    <source>
        <dbReference type="ARBA" id="ARBA00022723"/>
    </source>
</evidence>
<dbReference type="InterPro" id="IPR029024">
    <property type="entry name" value="TerB-like"/>
</dbReference>
<evidence type="ECO:0000256" key="6">
    <source>
        <dbReference type="ARBA" id="ARBA00022801"/>
    </source>
</evidence>
<keyword evidence="15" id="KW-1185">Reference proteome</keyword>
<keyword evidence="3" id="KW-0645">Protease</keyword>
<dbReference type="Gene3D" id="3.30.2010.10">
    <property type="entry name" value="Metalloproteases ('zincins'), catalytic domain"/>
    <property type="match status" value="1"/>
</dbReference>
<keyword evidence="10 12" id="KW-0472">Membrane</keyword>
<dbReference type="GO" id="GO:0046872">
    <property type="term" value="F:metal ion binding"/>
    <property type="evidence" value="ECO:0007669"/>
    <property type="project" value="UniProtKB-KW"/>
</dbReference>
<keyword evidence="8 12" id="KW-1133">Transmembrane helix</keyword>
<evidence type="ECO:0000256" key="3">
    <source>
        <dbReference type="ARBA" id="ARBA00022670"/>
    </source>
</evidence>
<evidence type="ECO:0000313" key="14">
    <source>
        <dbReference type="EMBL" id="KDE41449.1"/>
    </source>
</evidence>
<evidence type="ECO:0000259" key="13">
    <source>
        <dbReference type="Pfam" id="PF01435"/>
    </source>
</evidence>
<evidence type="ECO:0000256" key="7">
    <source>
        <dbReference type="ARBA" id="ARBA00022833"/>
    </source>
</evidence>
<proteinExistence type="predicted"/>
<protein>
    <submittedName>
        <fullName evidence="14">Heat shock protein HtpX</fullName>
    </submittedName>
</protein>
<feature type="transmembrane region" description="Helical" evidence="12">
    <location>
        <begin position="228"/>
        <end position="249"/>
    </location>
</feature>
<feature type="transmembrane region" description="Helical" evidence="12">
    <location>
        <begin position="17"/>
        <end position="42"/>
    </location>
</feature>
<dbReference type="GO" id="GO:0004222">
    <property type="term" value="F:metalloendopeptidase activity"/>
    <property type="evidence" value="ECO:0007669"/>
    <property type="project" value="InterPro"/>
</dbReference>
<evidence type="ECO:0000256" key="12">
    <source>
        <dbReference type="SAM" id="Phobius"/>
    </source>
</evidence>
<name>A0A063Y710_9GAMM</name>
<accession>A0A063Y710</accession>
<feature type="domain" description="Peptidase M48" evidence="13">
    <location>
        <begin position="110"/>
        <end position="330"/>
    </location>
</feature>
<evidence type="ECO:0000256" key="10">
    <source>
        <dbReference type="ARBA" id="ARBA00023136"/>
    </source>
</evidence>
<feature type="compositionally biased region" description="Polar residues" evidence="11">
    <location>
        <begin position="335"/>
        <end position="350"/>
    </location>
</feature>
<dbReference type="GO" id="GO:0006508">
    <property type="term" value="P:proteolysis"/>
    <property type="evidence" value="ECO:0007669"/>
    <property type="project" value="UniProtKB-KW"/>
</dbReference>
<keyword evidence="4 12" id="KW-0812">Transmembrane</keyword>
<dbReference type="OrthoDB" id="15218at2"/>
<gene>
    <name evidence="14" type="ORF">ADINL_0129</name>
</gene>
<dbReference type="SUPFAM" id="SSF158682">
    <property type="entry name" value="TerB-like"/>
    <property type="match status" value="1"/>
</dbReference>
<feature type="transmembrane region" description="Helical" evidence="12">
    <location>
        <begin position="190"/>
        <end position="208"/>
    </location>
</feature>
<comment type="caution">
    <text evidence="14">The sequence shown here is derived from an EMBL/GenBank/DDBJ whole genome shotgun (WGS) entry which is preliminary data.</text>
</comment>
<evidence type="ECO:0000256" key="8">
    <source>
        <dbReference type="ARBA" id="ARBA00022989"/>
    </source>
</evidence>
<dbReference type="PANTHER" id="PTHR43221:SF2">
    <property type="entry name" value="PROTEASE HTPX HOMOLOG"/>
    <property type="match status" value="1"/>
</dbReference>
<keyword evidence="5" id="KW-0479">Metal-binding</keyword>
<keyword evidence="14" id="KW-0346">Stress response</keyword>
<dbReference type="AlphaFoldDB" id="A0A063Y710"/>
<keyword evidence="9" id="KW-0482">Metalloprotease</keyword>
<reference evidence="14 15" key="1">
    <citation type="journal article" date="2005" name="Int. J. Syst. Evol. Microbiol.">
        <title>Nitrincola lacisaponensis gen. nov., sp. nov., a novel alkaliphilic bacterium isolated from an alkaline, saline lake.</title>
        <authorList>
            <person name="Dimitriu P.A."/>
            <person name="Shukla S.K."/>
            <person name="Conradt J."/>
            <person name="Marquez M.C."/>
            <person name="Ventosa A."/>
            <person name="Maglia A."/>
            <person name="Peyton B.M."/>
            <person name="Pinkart H.C."/>
            <person name="Mormile M.R."/>
        </authorList>
    </citation>
    <scope>NUCLEOTIDE SEQUENCE [LARGE SCALE GENOMIC DNA]</scope>
    <source>
        <strain evidence="14 15">4CA</strain>
    </source>
</reference>
<evidence type="ECO:0000256" key="9">
    <source>
        <dbReference type="ARBA" id="ARBA00023049"/>
    </source>
</evidence>
<organism evidence="14 15">
    <name type="scientific">Nitrincola lacisaponensis</name>
    <dbReference type="NCBI Taxonomy" id="267850"/>
    <lineage>
        <taxon>Bacteria</taxon>
        <taxon>Pseudomonadati</taxon>
        <taxon>Pseudomonadota</taxon>
        <taxon>Gammaproteobacteria</taxon>
        <taxon>Oceanospirillales</taxon>
        <taxon>Oceanospirillaceae</taxon>
        <taxon>Nitrincola</taxon>
    </lineage>
</organism>
<feature type="transmembrane region" description="Helical" evidence="12">
    <location>
        <begin position="62"/>
        <end position="80"/>
    </location>
</feature>
<comment type="cofactor">
    <cofactor evidence="1">
        <name>Zn(2+)</name>
        <dbReference type="ChEBI" id="CHEBI:29105"/>
    </cofactor>
</comment>
<dbReference type="PANTHER" id="PTHR43221">
    <property type="entry name" value="PROTEASE HTPX"/>
    <property type="match status" value="1"/>
</dbReference>
<sequence length="633" mass="69380">MNFFEHQDRARRKTLQLVALFILAMISLALTLTLALAALIYFQTPAAAQQDLPALLEEYTPLLAGITLVVFVIVFLGAFFRRMQLSGGGRSVAESLGGRLLNTATSDPLEQRLLNTVEEMALASGIAVPPVYLLDEPGINAFAAGFNPQDAVIGVTRGAVEQLNRDELQGVIAHEFSHILHGDMRLNIRLVAWLYGILLLGLIGRMLLNSLRYRRVRASRDDKSTPVILALGLGLLIIGYAGSFFGSLIKAAVSRQREFLADASAVQYTRNPQGIGGALRKLAGYPQGSALQSGAAEEYNHMFFGNARFSGLSQLFSTHPPLDERIARVDPQGRSARQTPRSSPAGTSDTAGLAGVAGLAPLSAPLNAQQASQTAMQHIGDPDGRHLTYIRQLLQELDQELQQAAHEPFSARALIYGLLLSQQAEIRSQQLEALQNTAHPDTFRVLQQYQTRLIQLDPRLRLPLIELSLPALKQLSETQYQTFKACIDLLIRADKRISLFEWSLRKILMRHLEPQPQGKSRFRLSHCQDEIQRLLSLLAETGHSDPQEAQAAYAEALASLPLQASATPPARPGLKQLEQDLNKLLRLRPLEKPALLNALVVCASHDGQITATEAELLRAIADCIDCPLPPLLP</sequence>
<dbReference type="STRING" id="267850.ADINL_0129"/>
<evidence type="ECO:0000313" key="15">
    <source>
        <dbReference type="Proteomes" id="UP000027318"/>
    </source>
</evidence>
<dbReference type="InterPro" id="IPR001915">
    <property type="entry name" value="Peptidase_M48"/>
</dbReference>
<dbReference type="RefSeq" id="WP_036542493.1">
    <property type="nucleotide sequence ID" value="NZ_JMSZ01000001.1"/>
</dbReference>
<feature type="region of interest" description="Disordered" evidence="11">
    <location>
        <begin position="325"/>
        <end position="352"/>
    </location>
</feature>
<keyword evidence="7" id="KW-0862">Zinc</keyword>
<keyword evidence="6" id="KW-0378">Hydrolase</keyword>
<evidence type="ECO:0000256" key="2">
    <source>
        <dbReference type="ARBA" id="ARBA00022475"/>
    </source>
</evidence>